<dbReference type="AlphaFoldDB" id="A0A4D6H876"/>
<evidence type="ECO:0000313" key="3">
    <source>
        <dbReference type="Proteomes" id="UP000296706"/>
    </source>
</evidence>
<dbReference type="Pfam" id="PF18545">
    <property type="entry name" value="HalOD1"/>
    <property type="match status" value="1"/>
</dbReference>
<dbReference type="InterPro" id="IPR040624">
    <property type="entry name" value="HalOD1"/>
</dbReference>
<evidence type="ECO:0000313" key="2">
    <source>
        <dbReference type="EMBL" id="QCC49950.1"/>
    </source>
</evidence>
<proteinExistence type="predicted"/>
<accession>A0A4D6H876</accession>
<reference evidence="2 3" key="1">
    <citation type="journal article" date="2019" name="Nat. Commun.">
        <title>A new type of DNA phosphorothioation-based antiviral system in archaea.</title>
        <authorList>
            <person name="Xiong L."/>
            <person name="Liu S."/>
            <person name="Chen S."/>
            <person name="Xiao Y."/>
            <person name="Zhu B."/>
            <person name="Gao Y."/>
            <person name="Zhang Y."/>
            <person name="Chen B."/>
            <person name="Luo J."/>
            <person name="Deng Z."/>
            <person name="Chen X."/>
            <person name="Wang L."/>
            <person name="Chen S."/>
        </authorList>
    </citation>
    <scope>NUCLEOTIDE SEQUENCE [LARGE SCALE GENOMIC DNA]</scope>
    <source>
        <strain evidence="2 3">CBA1105</strain>
    </source>
</reference>
<dbReference type="RefSeq" id="WP_049993390.1">
    <property type="nucleotide sequence ID" value="NZ_CP031310.1"/>
</dbReference>
<keyword evidence="3" id="KW-1185">Reference proteome</keyword>
<organism evidence="2 3">
    <name type="scientific">Halapricum salinum</name>
    <dbReference type="NCBI Taxonomy" id="1457250"/>
    <lineage>
        <taxon>Archaea</taxon>
        <taxon>Methanobacteriati</taxon>
        <taxon>Methanobacteriota</taxon>
        <taxon>Stenosarchaea group</taxon>
        <taxon>Halobacteria</taxon>
        <taxon>Halobacteriales</taxon>
        <taxon>Haloarculaceae</taxon>
        <taxon>Halapricum</taxon>
    </lineage>
</organism>
<dbReference type="KEGG" id="hsn:DV733_01360"/>
<dbReference type="GeneID" id="39846474"/>
<gene>
    <name evidence="2" type="ORF">DV733_01360</name>
</gene>
<dbReference type="Proteomes" id="UP000296706">
    <property type="component" value="Chromosome"/>
</dbReference>
<name>A0A4D6H876_9EURY</name>
<protein>
    <recommendedName>
        <fullName evidence="1">Halobacterial output domain-containing protein</fullName>
    </recommendedName>
</protein>
<evidence type="ECO:0000259" key="1">
    <source>
        <dbReference type="Pfam" id="PF18545"/>
    </source>
</evidence>
<dbReference type="EMBL" id="CP031310">
    <property type="protein sequence ID" value="QCC49950.1"/>
    <property type="molecule type" value="Genomic_DNA"/>
</dbReference>
<feature type="domain" description="Halobacterial output" evidence="1">
    <location>
        <begin position="2"/>
        <end position="63"/>
    </location>
</feature>
<sequence>MIVAEVLDSTDLSREDVEPLGEHVDFERLHELLAGDSEADTLTFTVEEIEVTVSADGSVTVSP</sequence>